<accession>A0A1Z5KTF8</accession>
<feature type="chain" id="PRO_5012419105" evidence="2">
    <location>
        <begin position="17"/>
        <end position="614"/>
    </location>
</feature>
<dbReference type="PROSITE" id="PS50234">
    <property type="entry name" value="VWFA"/>
    <property type="match status" value="1"/>
</dbReference>
<name>A0A1Z5KTF8_FISSO</name>
<evidence type="ECO:0000256" key="2">
    <source>
        <dbReference type="SAM" id="SignalP"/>
    </source>
</evidence>
<keyword evidence="1" id="KW-0812">Transmembrane</keyword>
<sequence length="614" mass="66822">MMRFTLPFLFTASACALNTALFDDVVSKVEEMVREYRDFMESLYLEKRCDETSLTECQAANYDDCFAALPNPTCPAGAEYSIPSCGGGEECSGFVDFTTSVYSIAPGTEESDPLVIESVCFSRFMDEWLIQRNERDKAVWDEIGIKPQASFFGSATGAFRYYPGRRSKSCGIYDPTIRPWFVAGSSGPKNIVLVLDKSGSMQGARMSLMKEAAIRVIETLTISDRVAIVVFDETAKIIADEGKHLYQASNESKAILVEAINNMEAKGATNIYDALDNAFDVLNISIGEELAVPCNSAILFLTDGEMTHPEGITPENVTDLVTRRLNETSTRNQKPVMFFSYSVSEAEKVHALPKELACSHEYGVWSRIDRDDKIVEALSSYYRLFALNLGLEENGDFVAWVEPYIYSTGDTLGTTASAPLYDRTKSPPLFLGVVGIDIPFAALQRALGTDDIAKAIEELARRSVAVCPTLELTQCELDSYRAALGGEESRCLQDICSADDLVETIATQCTDSSKYPDNLLANEGAKELTFEESVCCVSDNASDTGVCVGSDLLDDGKDGLSKGAIAGIAVGGAVGLMCLVFLCLQMCGGKSKDEPKTIYVNPQPTAPHHHPPTA</sequence>
<comment type="caution">
    <text evidence="4">The sequence shown here is derived from an EMBL/GenBank/DDBJ whole genome shotgun (WGS) entry which is preliminary data.</text>
</comment>
<dbReference type="InParanoid" id="A0A1Z5KTF8"/>
<gene>
    <name evidence="4" type="ORF">FisN_16Hu197</name>
</gene>
<reference evidence="4 5" key="1">
    <citation type="journal article" date="2015" name="Plant Cell">
        <title>Oil accumulation by the oleaginous diatom Fistulifera solaris as revealed by the genome and transcriptome.</title>
        <authorList>
            <person name="Tanaka T."/>
            <person name="Maeda Y."/>
            <person name="Veluchamy A."/>
            <person name="Tanaka M."/>
            <person name="Abida H."/>
            <person name="Marechal E."/>
            <person name="Bowler C."/>
            <person name="Muto M."/>
            <person name="Sunaga Y."/>
            <person name="Tanaka M."/>
            <person name="Yoshino T."/>
            <person name="Taniguchi T."/>
            <person name="Fukuda Y."/>
            <person name="Nemoto M."/>
            <person name="Matsumoto M."/>
            <person name="Wong P.S."/>
            <person name="Aburatani S."/>
            <person name="Fujibuchi W."/>
        </authorList>
    </citation>
    <scope>NUCLEOTIDE SEQUENCE [LARGE SCALE GENOMIC DNA]</scope>
    <source>
        <strain evidence="4 5">JPCC DA0580</strain>
    </source>
</reference>
<dbReference type="Gene3D" id="3.30.450.20">
    <property type="entry name" value="PAS domain"/>
    <property type="match status" value="1"/>
</dbReference>
<evidence type="ECO:0000259" key="3">
    <source>
        <dbReference type="PROSITE" id="PS50234"/>
    </source>
</evidence>
<dbReference type="OrthoDB" id="202775at2759"/>
<dbReference type="SUPFAM" id="SSF53300">
    <property type="entry name" value="vWA-like"/>
    <property type="match status" value="1"/>
</dbReference>
<feature type="domain" description="VWFA" evidence="3">
    <location>
        <begin position="190"/>
        <end position="385"/>
    </location>
</feature>
<dbReference type="EMBL" id="BDSP01000289">
    <property type="protein sequence ID" value="GAX29365.1"/>
    <property type="molecule type" value="Genomic_DNA"/>
</dbReference>
<dbReference type="InterPro" id="IPR036465">
    <property type="entry name" value="vWFA_dom_sf"/>
</dbReference>
<keyword evidence="1" id="KW-1133">Transmembrane helix</keyword>
<dbReference type="Proteomes" id="UP000198406">
    <property type="component" value="Unassembled WGS sequence"/>
</dbReference>
<protein>
    <submittedName>
        <fullName evidence="4">Voltage-dependent calcium channel alpha-2/delta-2</fullName>
    </submittedName>
</protein>
<feature type="transmembrane region" description="Helical" evidence="1">
    <location>
        <begin position="564"/>
        <end position="584"/>
    </location>
</feature>
<dbReference type="AlphaFoldDB" id="A0A1Z5KTF8"/>
<organism evidence="4 5">
    <name type="scientific">Fistulifera solaris</name>
    <name type="common">Oleaginous diatom</name>
    <dbReference type="NCBI Taxonomy" id="1519565"/>
    <lineage>
        <taxon>Eukaryota</taxon>
        <taxon>Sar</taxon>
        <taxon>Stramenopiles</taxon>
        <taxon>Ochrophyta</taxon>
        <taxon>Bacillariophyta</taxon>
        <taxon>Bacillariophyceae</taxon>
        <taxon>Bacillariophycidae</taxon>
        <taxon>Naviculales</taxon>
        <taxon>Naviculaceae</taxon>
        <taxon>Fistulifera</taxon>
    </lineage>
</organism>
<dbReference type="InterPro" id="IPR051173">
    <property type="entry name" value="Ca_channel_alpha-2/delta"/>
</dbReference>
<dbReference type="Gene3D" id="3.40.50.410">
    <property type="entry name" value="von Willebrand factor, type A domain"/>
    <property type="match status" value="1"/>
</dbReference>
<dbReference type="PROSITE" id="PS51257">
    <property type="entry name" value="PROKAR_LIPOPROTEIN"/>
    <property type="match status" value="1"/>
</dbReference>
<keyword evidence="2" id="KW-0732">Signal</keyword>
<feature type="signal peptide" evidence="2">
    <location>
        <begin position="1"/>
        <end position="16"/>
    </location>
</feature>
<keyword evidence="5" id="KW-1185">Reference proteome</keyword>
<evidence type="ECO:0000313" key="5">
    <source>
        <dbReference type="Proteomes" id="UP000198406"/>
    </source>
</evidence>
<dbReference type="PANTHER" id="PTHR10166:SF37">
    <property type="entry name" value="STOLID, ISOFORM H"/>
    <property type="match status" value="1"/>
</dbReference>
<dbReference type="GO" id="GO:0005245">
    <property type="term" value="F:voltage-gated calcium channel activity"/>
    <property type="evidence" value="ECO:0007669"/>
    <property type="project" value="TreeGrafter"/>
</dbReference>
<dbReference type="GO" id="GO:0005891">
    <property type="term" value="C:voltage-gated calcium channel complex"/>
    <property type="evidence" value="ECO:0007669"/>
    <property type="project" value="TreeGrafter"/>
</dbReference>
<evidence type="ECO:0000313" key="4">
    <source>
        <dbReference type="EMBL" id="GAX29365.1"/>
    </source>
</evidence>
<proteinExistence type="predicted"/>
<dbReference type="SMART" id="SM00327">
    <property type="entry name" value="VWA"/>
    <property type="match status" value="1"/>
</dbReference>
<dbReference type="InterPro" id="IPR002035">
    <property type="entry name" value="VWF_A"/>
</dbReference>
<evidence type="ECO:0000256" key="1">
    <source>
        <dbReference type="SAM" id="Phobius"/>
    </source>
</evidence>
<dbReference type="Pfam" id="PF13519">
    <property type="entry name" value="VWA_2"/>
    <property type="match status" value="1"/>
</dbReference>
<keyword evidence="1" id="KW-0472">Membrane</keyword>
<dbReference type="PANTHER" id="PTHR10166">
    <property type="entry name" value="VOLTAGE-DEPENDENT CALCIUM CHANNEL SUBUNIT ALPHA-2/DELTA-RELATED"/>
    <property type="match status" value="1"/>
</dbReference>